<dbReference type="Proteomes" id="UP000325313">
    <property type="component" value="Unassembled WGS sequence"/>
</dbReference>
<keyword evidence="4" id="KW-1185">Reference proteome</keyword>
<feature type="chain" id="PRO_5036366384" evidence="1">
    <location>
        <begin position="20"/>
        <end position="125"/>
    </location>
</feature>
<evidence type="ECO:0000313" key="2">
    <source>
        <dbReference type="EMBL" id="KAA1097734.1"/>
    </source>
</evidence>
<dbReference type="EMBL" id="VSWC01000066">
    <property type="protein sequence ID" value="KAA1097734.1"/>
    <property type="molecule type" value="Genomic_DNA"/>
</dbReference>
<evidence type="ECO:0000313" key="5">
    <source>
        <dbReference type="Proteomes" id="UP000325313"/>
    </source>
</evidence>
<gene>
    <name evidence="2" type="ORF">PGT21_018291</name>
    <name evidence="3" type="ORF">PGTUg99_016714</name>
</gene>
<feature type="signal peptide" evidence="1">
    <location>
        <begin position="1"/>
        <end position="19"/>
    </location>
</feature>
<dbReference type="OrthoDB" id="10354505at2759"/>
<dbReference type="Proteomes" id="UP000324748">
    <property type="component" value="Unassembled WGS sequence"/>
</dbReference>
<proteinExistence type="predicted"/>
<reference evidence="4 5" key="1">
    <citation type="submission" date="2019-05" db="EMBL/GenBank/DDBJ databases">
        <title>Emergence of the Ug99 lineage of the wheat stem rust pathogen through somatic hybridization.</title>
        <authorList>
            <person name="Li F."/>
            <person name="Upadhyaya N.M."/>
            <person name="Sperschneider J."/>
            <person name="Matny O."/>
            <person name="Nguyen-Phuc H."/>
            <person name="Mago R."/>
            <person name="Raley C."/>
            <person name="Miller M.E."/>
            <person name="Silverstein K.A.T."/>
            <person name="Henningsen E."/>
            <person name="Hirsch C.D."/>
            <person name="Visser B."/>
            <person name="Pretorius Z.A."/>
            <person name="Steffenson B.J."/>
            <person name="Schwessinger B."/>
            <person name="Dodds P.N."/>
            <person name="Figueroa M."/>
        </authorList>
    </citation>
    <scope>NUCLEOTIDE SEQUENCE [LARGE SCALE GENOMIC DNA]</scope>
    <source>
        <strain evidence="2">21-0</strain>
        <strain evidence="3 5">Ug99</strain>
    </source>
</reference>
<evidence type="ECO:0000256" key="1">
    <source>
        <dbReference type="SAM" id="SignalP"/>
    </source>
</evidence>
<keyword evidence="1" id="KW-0732">Signal</keyword>
<organism evidence="2 4">
    <name type="scientific">Puccinia graminis f. sp. tritici</name>
    <dbReference type="NCBI Taxonomy" id="56615"/>
    <lineage>
        <taxon>Eukaryota</taxon>
        <taxon>Fungi</taxon>
        <taxon>Dikarya</taxon>
        <taxon>Basidiomycota</taxon>
        <taxon>Pucciniomycotina</taxon>
        <taxon>Pucciniomycetes</taxon>
        <taxon>Pucciniales</taxon>
        <taxon>Pucciniaceae</taxon>
        <taxon>Puccinia</taxon>
    </lineage>
</organism>
<dbReference type="EMBL" id="VDEP01000173">
    <property type="protein sequence ID" value="KAA1126040.1"/>
    <property type="molecule type" value="Genomic_DNA"/>
</dbReference>
<sequence length="125" mass="13533">MNKFFACLIILGISGLSSAEGVIPSYSDIDNPKGYRKNDQGFSVDKNDGGSVQCKTCGLFWAKSCRPRDNVNGKRTTELCDTQYTDGYCGTSHGSFICNGGYYKDGPHANQPQGCQDCDDLEPPA</sequence>
<comment type="caution">
    <text evidence="2">The sequence shown here is derived from an EMBL/GenBank/DDBJ whole genome shotgun (WGS) entry which is preliminary data.</text>
</comment>
<evidence type="ECO:0000313" key="3">
    <source>
        <dbReference type="EMBL" id="KAA1126040.1"/>
    </source>
</evidence>
<name>A0A5B0PAW3_PUCGR</name>
<dbReference type="AlphaFoldDB" id="A0A5B0PAW3"/>
<evidence type="ECO:0000313" key="4">
    <source>
        <dbReference type="Proteomes" id="UP000324748"/>
    </source>
</evidence>
<protein>
    <submittedName>
        <fullName evidence="2">Uncharacterized protein</fullName>
    </submittedName>
</protein>
<accession>A0A5B0PAW3</accession>